<dbReference type="RefSeq" id="WP_092535076.1">
    <property type="nucleotide sequence ID" value="NZ_FNKQ01000002.1"/>
</dbReference>
<keyword evidence="4 6" id="KW-1133">Transmembrane helix</keyword>
<dbReference type="EMBL" id="FNKQ01000002">
    <property type="protein sequence ID" value="SDQ41171.1"/>
    <property type="molecule type" value="Genomic_DNA"/>
</dbReference>
<reference evidence="8 11" key="3">
    <citation type="submission" date="2018-07" db="EMBL/GenBank/DDBJ databases">
        <title>Genome sequence of extremly halophilic archaeon Halopelagius longus strain BC12-B1.</title>
        <authorList>
            <person name="Zhang X."/>
        </authorList>
    </citation>
    <scope>NUCLEOTIDE SEQUENCE [LARGE SCALE GENOMIC DNA]</scope>
    <source>
        <strain evidence="8 11">BC12-B1</strain>
    </source>
</reference>
<sequence>MEVSLVVPAHNEEGNLRRLVERITAVLSPPDFDHALEIVLVDDNSTDSTPSLVDGLADEYPCVTVVHRYENGGFGNAIKAGLKAASGDVLVPFMGDLSDDPRDVPKMIEAIEDGYDVAYGSRFADGGSVDGYPPLKLFYNRSFNNLIRLSFGIRARDVTNAFTAYRREVIEEIDVDSLDSESFDLTAELPLRAHILGFRSTEVPVSWRSRDEGVSKLNATRKGPLYLKRLAQMFVVGNAVGLKDLFESVVSGSLAKVFGAALFGVLILVALFSLSGFDGVFDVLSSANGGWLTVAAVAYLLSFGFRTWRYRVLLRAADSIATRGGVFRSITTGWFVNFILPARAGDAVRAFALKSTEDVPVSVGGGLIVVERAFDMAVLGTAMVAVSLLFVDVPRAGYLAFAAFGIAAALVAGLVAVSVGGDKLSDRVSERFPRLGSGLVNLREMVAKVGTNPFALALSAFLSVPVWVLEASTIYFSARAVGLSLTGVATVTTAVGAFVAQAVPVTPAGIGTYEATITAILSLFGVEPVVATSLGLLDHFMRVAVIYVVGAISTVHIGFRSRAYFRDRSRAADEATMSAGVSENRR</sequence>
<feature type="transmembrane region" description="Helical" evidence="6">
    <location>
        <begin position="257"/>
        <end position="277"/>
    </location>
</feature>
<evidence type="ECO:0000256" key="6">
    <source>
        <dbReference type="SAM" id="Phobius"/>
    </source>
</evidence>
<reference evidence="9" key="2">
    <citation type="submission" date="2016-10" db="EMBL/GenBank/DDBJ databases">
        <authorList>
            <person name="de Groot N.N."/>
        </authorList>
    </citation>
    <scope>NUCLEOTIDE SEQUENCE [LARGE SCALE GENOMIC DNA]</scope>
    <source>
        <strain evidence="9">CGMCC 1.12397</strain>
    </source>
</reference>
<evidence type="ECO:0000313" key="8">
    <source>
        <dbReference type="EMBL" id="RDI70453.1"/>
    </source>
</evidence>
<feature type="transmembrane region" description="Helical" evidence="6">
    <location>
        <begin position="540"/>
        <end position="559"/>
    </location>
</feature>
<keyword evidence="5 6" id="KW-0472">Membrane</keyword>
<keyword evidence="2" id="KW-1003">Cell membrane</keyword>
<name>A0A1H1ANT6_9EURY</name>
<reference evidence="10" key="1">
    <citation type="submission" date="2016-10" db="EMBL/GenBank/DDBJ databases">
        <authorList>
            <person name="Varghese N."/>
            <person name="Submissions S."/>
        </authorList>
    </citation>
    <scope>NUCLEOTIDE SEQUENCE [LARGE SCALE GENOMIC DNA]</scope>
    <source>
        <strain evidence="10">CGMCC 1.12397</strain>
    </source>
</reference>
<dbReference type="Pfam" id="PF03706">
    <property type="entry name" value="LPG_synthase_TM"/>
    <property type="match status" value="1"/>
</dbReference>
<dbReference type="InterPro" id="IPR029044">
    <property type="entry name" value="Nucleotide-diphossugar_trans"/>
</dbReference>
<dbReference type="NCBIfam" id="TIGR00374">
    <property type="entry name" value="flippase-like domain"/>
    <property type="match status" value="1"/>
</dbReference>
<comment type="subcellular location">
    <subcellularLocation>
        <location evidence="1">Cell membrane</location>
        <topology evidence="1">Multi-pass membrane protein</topology>
    </subcellularLocation>
</comment>
<dbReference type="Pfam" id="PF00535">
    <property type="entry name" value="Glycos_transf_2"/>
    <property type="match status" value="1"/>
</dbReference>
<evidence type="ECO:0000256" key="2">
    <source>
        <dbReference type="ARBA" id="ARBA00022475"/>
    </source>
</evidence>
<evidence type="ECO:0000313" key="9">
    <source>
        <dbReference type="EMBL" id="SDQ41171.1"/>
    </source>
</evidence>
<dbReference type="InterPro" id="IPR022791">
    <property type="entry name" value="L-PG_synthase/AglD"/>
</dbReference>
<evidence type="ECO:0000256" key="5">
    <source>
        <dbReference type="ARBA" id="ARBA00023136"/>
    </source>
</evidence>
<dbReference type="InterPro" id="IPR050256">
    <property type="entry name" value="Glycosyltransferase_2"/>
</dbReference>
<protein>
    <submittedName>
        <fullName evidence="8">TIGR00374 family protein</fullName>
    </submittedName>
</protein>
<evidence type="ECO:0000259" key="7">
    <source>
        <dbReference type="Pfam" id="PF00535"/>
    </source>
</evidence>
<feature type="transmembrane region" description="Helical" evidence="6">
    <location>
        <begin position="373"/>
        <end position="391"/>
    </location>
</feature>
<gene>
    <name evidence="8" type="ORF">DWB78_01245</name>
    <name evidence="9" type="ORF">SAMN05216278_1419</name>
</gene>
<evidence type="ECO:0000313" key="10">
    <source>
        <dbReference type="Proteomes" id="UP000199289"/>
    </source>
</evidence>
<proteinExistence type="predicted"/>
<accession>A0A1H1ANT6</accession>
<dbReference type="InterPro" id="IPR001173">
    <property type="entry name" value="Glyco_trans_2-like"/>
</dbReference>
<keyword evidence="11" id="KW-1185">Reference proteome</keyword>
<feature type="domain" description="Glycosyltransferase 2-like" evidence="7">
    <location>
        <begin position="4"/>
        <end position="173"/>
    </location>
</feature>
<evidence type="ECO:0000256" key="1">
    <source>
        <dbReference type="ARBA" id="ARBA00004651"/>
    </source>
</evidence>
<keyword evidence="3 6" id="KW-0812">Transmembrane</keyword>
<feature type="transmembrane region" description="Helical" evidence="6">
    <location>
        <begin position="454"/>
        <end position="476"/>
    </location>
</feature>
<dbReference type="PANTHER" id="PTHR48090">
    <property type="entry name" value="UNDECAPRENYL-PHOSPHATE 4-DEOXY-4-FORMAMIDO-L-ARABINOSE TRANSFERASE-RELATED"/>
    <property type="match status" value="1"/>
</dbReference>
<evidence type="ECO:0000256" key="4">
    <source>
        <dbReference type="ARBA" id="ARBA00022989"/>
    </source>
</evidence>
<dbReference type="GO" id="GO:0005886">
    <property type="term" value="C:plasma membrane"/>
    <property type="evidence" value="ECO:0007669"/>
    <property type="project" value="UniProtKB-SubCell"/>
</dbReference>
<dbReference type="SUPFAM" id="SSF53448">
    <property type="entry name" value="Nucleotide-diphospho-sugar transferases"/>
    <property type="match status" value="1"/>
</dbReference>
<dbReference type="Proteomes" id="UP000255421">
    <property type="component" value="Unassembled WGS sequence"/>
</dbReference>
<organism evidence="9 10">
    <name type="scientific">Halopelagius longus</name>
    <dbReference type="NCBI Taxonomy" id="1236180"/>
    <lineage>
        <taxon>Archaea</taxon>
        <taxon>Methanobacteriati</taxon>
        <taxon>Methanobacteriota</taxon>
        <taxon>Stenosarchaea group</taxon>
        <taxon>Halobacteria</taxon>
        <taxon>Halobacteriales</taxon>
        <taxon>Haloferacaceae</taxon>
    </lineage>
</organism>
<dbReference type="AlphaFoldDB" id="A0A1H1ANT6"/>
<evidence type="ECO:0000256" key="3">
    <source>
        <dbReference type="ARBA" id="ARBA00022692"/>
    </source>
</evidence>
<dbReference type="Proteomes" id="UP000199289">
    <property type="component" value="Unassembled WGS sequence"/>
</dbReference>
<evidence type="ECO:0000313" key="11">
    <source>
        <dbReference type="Proteomes" id="UP000255421"/>
    </source>
</evidence>
<dbReference type="Gene3D" id="3.90.550.10">
    <property type="entry name" value="Spore Coat Polysaccharide Biosynthesis Protein SpsA, Chain A"/>
    <property type="match status" value="1"/>
</dbReference>
<feature type="transmembrane region" description="Helical" evidence="6">
    <location>
        <begin position="397"/>
        <end position="421"/>
    </location>
</feature>
<feature type="transmembrane region" description="Helical" evidence="6">
    <location>
        <begin position="289"/>
        <end position="308"/>
    </location>
</feature>
<dbReference type="OrthoDB" id="306555at2157"/>
<dbReference type="EMBL" id="QQST01000001">
    <property type="protein sequence ID" value="RDI70453.1"/>
    <property type="molecule type" value="Genomic_DNA"/>
</dbReference>
<feature type="transmembrane region" description="Helical" evidence="6">
    <location>
        <begin position="482"/>
        <end position="503"/>
    </location>
</feature>